<sequence>MVRWLGVLGASWLFASTASAAAPTCGDACRIRAAEAYVRALVSHDARDVPLADDAWRIENGLLTGCSGADIRFQLEHGVQYWLVQRIYDVHWSVAGNEVVGTYLLDAALPVIPIRLATVQVSERFIVSDEGQIRFIEASLR</sequence>
<gene>
    <name evidence="3" type="ORF">LZC95_11215</name>
</gene>
<protein>
    <recommendedName>
        <fullName evidence="2">DUF8021 domain-containing protein</fullName>
    </recommendedName>
</protein>
<keyword evidence="1" id="KW-0732">Signal</keyword>
<dbReference type="RefSeq" id="WP_394848020.1">
    <property type="nucleotide sequence ID" value="NZ_CP089982.1"/>
</dbReference>
<accession>A0ABZ2KJA0</accession>
<feature type="chain" id="PRO_5046449537" description="DUF8021 domain-containing protein" evidence="1">
    <location>
        <begin position="21"/>
        <end position="141"/>
    </location>
</feature>
<dbReference type="EMBL" id="CP089982">
    <property type="protein sequence ID" value="WXA97403.1"/>
    <property type="molecule type" value="Genomic_DNA"/>
</dbReference>
<dbReference type="Proteomes" id="UP001379533">
    <property type="component" value="Chromosome"/>
</dbReference>
<evidence type="ECO:0000313" key="3">
    <source>
        <dbReference type="EMBL" id="WXA97403.1"/>
    </source>
</evidence>
<feature type="domain" description="DUF8021" evidence="2">
    <location>
        <begin position="28"/>
        <end position="138"/>
    </location>
</feature>
<evidence type="ECO:0000259" key="2">
    <source>
        <dbReference type="Pfam" id="PF26061"/>
    </source>
</evidence>
<feature type="signal peptide" evidence="1">
    <location>
        <begin position="1"/>
        <end position="20"/>
    </location>
</feature>
<evidence type="ECO:0000256" key="1">
    <source>
        <dbReference type="SAM" id="SignalP"/>
    </source>
</evidence>
<evidence type="ECO:0000313" key="4">
    <source>
        <dbReference type="Proteomes" id="UP001379533"/>
    </source>
</evidence>
<reference evidence="3 4" key="1">
    <citation type="submission" date="2021-12" db="EMBL/GenBank/DDBJ databases">
        <title>Discovery of the Pendulisporaceae a myxobacterial family with distinct sporulation behavior and unique specialized metabolism.</title>
        <authorList>
            <person name="Garcia R."/>
            <person name="Popoff A."/>
            <person name="Bader C.D."/>
            <person name="Loehr J."/>
            <person name="Walesch S."/>
            <person name="Walt C."/>
            <person name="Boldt J."/>
            <person name="Bunk B."/>
            <person name="Haeckl F.J.F.P.J."/>
            <person name="Gunesch A.P."/>
            <person name="Birkelbach J."/>
            <person name="Nuebel U."/>
            <person name="Pietschmann T."/>
            <person name="Bach T."/>
            <person name="Mueller R."/>
        </authorList>
    </citation>
    <scope>NUCLEOTIDE SEQUENCE [LARGE SCALE GENOMIC DNA]</scope>
    <source>
        <strain evidence="3 4">MSr12523</strain>
    </source>
</reference>
<keyword evidence="4" id="KW-1185">Reference proteome</keyword>
<dbReference type="Pfam" id="PF26061">
    <property type="entry name" value="DUF8021"/>
    <property type="match status" value="1"/>
</dbReference>
<proteinExistence type="predicted"/>
<organism evidence="3 4">
    <name type="scientific">Pendulispora brunnea</name>
    <dbReference type="NCBI Taxonomy" id="2905690"/>
    <lineage>
        <taxon>Bacteria</taxon>
        <taxon>Pseudomonadati</taxon>
        <taxon>Myxococcota</taxon>
        <taxon>Myxococcia</taxon>
        <taxon>Myxococcales</taxon>
        <taxon>Sorangiineae</taxon>
        <taxon>Pendulisporaceae</taxon>
        <taxon>Pendulispora</taxon>
    </lineage>
</organism>
<dbReference type="InterPro" id="IPR058334">
    <property type="entry name" value="DUF8021"/>
</dbReference>
<name>A0ABZ2KJA0_9BACT</name>